<keyword evidence="7" id="KW-0501">Molybdenum cofactor biosynthesis</keyword>
<evidence type="ECO:0000256" key="4">
    <source>
        <dbReference type="ARBA" id="ARBA00022741"/>
    </source>
</evidence>
<dbReference type="PANTHER" id="PTHR19136:SF81">
    <property type="entry name" value="MOLYBDENUM COFACTOR GUANYLYLTRANSFERASE"/>
    <property type="match status" value="1"/>
</dbReference>
<evidence type="ECO:0000256" key="2">
    <source>
        <dbReference type="ARBA" id="ARBA00022679"/>
    </source>
</evidence>
<keyword evidence="1" id="KW-0963">Cytoplasm</keyword>
<dbReference type="EMBL" id="JBHSGU010000002">
    <property type="protein sequence ID" value="MFC4700114.1"/>
    <property type="molecule type" value="Genomic_DNA"/>
</dbReference>
<evidence type="ECO:0000256" key="1">
    <source>
        <dbReference type="ARBA" id="ARBA00022490"/>
    </source>
</evidence>
<keyword evidence="5" id="KW-0460">Magnesium</keyword>
<keyword evidence="6" id="KW-0342">GTP-binding</keyword>
<evidence type="ECO:0000313" key="9">
    <source>
        <dbReference type="EMBL" id="MFC4700114.1"/>
    </source>
</evidence>
<evidence type="ECO:0000259" key="8">
    <source>
        <dbReference type="Pfam" id="PF12804"/>
    </source>
</evidence>
<dbReference type="Gene3D" id="3.90.550.10">
    <property type="entry name" value="Spore Coat Polysaccharide Biosynthesis Protein SpsA, Chain A"/>
    <property type="match status" value="1"/>
</dbReference>
<dbReference type="InterPro" id="IPR025877">
    <property type="entry name" value="MobA-like_NTP_Trfase"/>
</dbReference>
<keyword evidence="10" id="KW-1185">Reference proteome</keyword>
<keyword evidence="3" id="KW-0479">Metal-binding</keyword>
<dbReference type="Pfam" id="PF12804">
    <property type="entry name" value="NTP_transf_3"/>
    <property type="match status" value="1"/>
</dbReference>
<dbReference type="GO" id="GO:0016779">
    <property type="term" value="F:nucleotidyltransferase activity"/>
    <property type="evidence" value="ECO:0007669"/>
    <property type="project" value="UniProtKB-KW"/>
</dbReference>
<evidence type="ECO:0000256" key="5">
    <source>
        <dbReference type="ARBA" id="ARBA00022842"/>
    </source>
</evidence>
<keyword evidence="2" id="KW-0808">Transferase</keyword>
<protein>
    <submittedName>
        <fullName evidence="9">Molybdenum cofactor guanylyltransferase</fullName>
    </submittedName>
</protein>
<accession>A0ABV9LVE2</accession>
<feature type="domain" description="MobA-like NTP transferase" evidence="8">
    <location>
        <begin position="12"/>
        <end position="132"/>
    </location>
</feature>
<dbReference type="InterPro" id="IPR013482">
    <property type="entry name" value="Molybde_CF_guanTrfase"/>
</dbReference>
<comment type="caution">
    <text evidence="9">The sequence shown here is derived from an EMBL/GenBank/DDBJ whole genome shotgun (WGS) entry which is preliminary data.</text>
</comment>
<sequence>MSDASEATSFSVLILAGGQSRRMKQTKSELLFQGSSFLEHARELASSLAPQDILLSSNTHAKAIPDVVSACGPLGGIYAASEFCKHSLLVLPVDMPLLSKGILLPMLEHGLHNNVSTYFNDAPLPLFLHASTHYQSYIKERIHAYQSDKSTKAQLSLYRLIEHVNAHALPGDEQVLKNINSPDDYRWLLAQHQNN</sequence>
<evidence type="ECO:0000256" key="7">
    <source>
        <dbReference type="ARBA" id="ARBA00023150"/>
    </source>
</evidence>
<dbReference type="InterPro" id="IPR029044">
    <property type="entry name" value="Nucleotide-diphossugar_trans"/>
</dbReference>
<name>A0ABV9LVE2_9ALTE</name>
<organism evidence="9 10">
    <name type="scientific">Glaciecola siphonariae</name>
    <dbReference type="NCBI Taxonomy" id="521012"/>
    <lineage>
        <taxon>Bacteria</taxon>
        <taxon>Pseudomonadati</taxon>
        <taxon>Pseudomonadota</taxon>
        <taxon>Gammaproteobacteria</taxon>
        <taxon>Alteromonadales</taxon>
        <taxon>Alteromonadaceae</taxon>
        <taxon>Glaciecola</taxon>
    </lineage>
</organism>
<dbReference type="Proteomes" id="UP001595897">
    <property type="component" value="Unassembled WGS sequence"/>
</dbReference>
<dbReference type="PANTHER" id="PTHR19136">
    <property type="entry name" value="MOLYBDENUM COFACTOR GUANYLYLTRANSFERASE"/>
    <property type="match status" value="1"/>
</dbReference>
<keyword evidence="9" id="KW-0548">Nucleotidyltransferase</keyword>
<evidence type="ECO:0000256" key="6">
    <source>
        <dbReference type="ARBA" id="ARBA00023134"/>
    </source>
</evidence>
<evidence type="ECO:0000256" key="3">
    <source>
        <dbReference type="ARBA" id="ARBA00022723"/>
    </source>
</evidence>
<dbReference type="CDD" id="cd02503">
    <property type="entry name" value="MobA"/>
    <property type="match status" value="1"/>
</dbReference>
<dbReference type="SUPFAM" id="SSF53448">
    <property type="entry name" value="Nucleotide-diphospho-sugar transferases"/>
    <property type="match status" value="1"/>
</dbReference>
<keyword evidence="4" id="KW-0547">Nucleotide-binding</keyword>
<proteinExistence type="predicted"/>
<dbReference type="RefSeq" id="WP_382407252.1">
    <property type="nucleotide sequence ID" value="NZ_JBHSGU010000002.1"/>
</dbReference>
<reference evidence="10" key="1">
    <citation type="journal article" date="2019" name="Int. J. Syst. Evol. Microbiol.">
        <title>The Global Catalogue of Microorganisms (GCM) 10K type strain sequencing project: providing services to taxonomists for standard genome sequencing and annotation.</title>
        <authorList>
            <consortium name="The Broad Institute Genomics Platform"/>
            <consortium name="The Broad Institute Genome Sequencing Center for Infectious Disease"/>
            <person name="Wu L."/>
            <person name="Ma J."/>
        </authorList>
    </citation>
    <scope>NUCLEOTIDE SEQUENCE [LARGE SCALE GENOMIC DNA]</scope>
    <source>
        <strain evidence="10">KACC 12507</strain>
    </source>
</reference>
<evidence type="ECO:0000313" key="10">
    <source>
        <dbReference type="Proteomes" id="UP001595897"/>
    </source>
</evidence>
<gene>
    <name evidence="9" type="ORF">ACFO4O_08110</name>
</gene>